<dbReference type="Proteomes" id="UP000255103">
    <property type="component" value="Unassembled WGS sequence"/>
</dbReference>
<dbReference type="RefSeq" id="WP_115721765.1">
    <property type="nucleotide sequence ID" value="NZ_UGHX01000001.1"/>
</dbReference>
<sequence>MFNNNLKQIQQDQRELLQLTRQLHSQLETKLELLEATLAKMQLDQDKQGHLNLKLDFIFQRLDDLEKQKENK</sequence>
<gene>
    <name evidence="2" type="ORF">NCTC12219_00946</name>
    <name evidence="3" type="ORF">NCTC12219_01798</name>
    <name evidence="4" type="ORF">NCTC12219_01887</name>
</gene>
<protein>
    <submittedName>
        <fullName evidence="3">Uncharacterized protein</fullName>
    </submittedName>
</protein>
<dbReference type="EMBL" id="UGHX01000002">
    <property type="protein sequence ID" value="STP14251.1"/>
    <property type="molecule type" value="Genomic_DNA"/>
</dbReference>
<evidence type="ECO:0000313" key="5">
    <source>
        <dbReference type="Proteomes" id="UP000255103"/>
    </source>
</evidence>
<proteinExistence type="predicted"/>
<accession>A0A377JWM6</accession>
<reference evidence="3 5" key="1">
    <citation type="submission" date="2018-06" db="EMBL/GenBank/DDBJ databases">
        <authorList>
            <consortium name="Pathogen Informatics"/>
            <person name="Doyle S."/>
        </authorList>
    </citation>
    <scope>NUCLEOTIDE SEQUENCE [LARGE SCALE GENOMIC DNA]</scope>
    <source>
        <strain evidence="3 5">NCTC12219</strain>
    </source>
</reference>
<evidence type="ECO:0000313" key="3">
    <source>
        <dbReference type="EMBL" id="STP14251.1"/>
    </source>
</evidence>
<evidence type="ECO:0000313" key="4">
    <source>
        <dbReference type="EMBL" id="STP14340.1"/>
    </source>
</evidence>
<evidence type="ECO:0000256" key="1">
    <source>
        <dbReference type="SAM" id="Coils"/>
    </source>
</evidence>
<keyword evidence="1" id="KW-0175">Coiled coil</keyword>
<feature type="coiled-coil region" evidence="1">
    <location>
        <begin position="17"/>
        <end position="44"/>
    </location>
</feature>
<organism evidence="3 5">
    <name type="scientific">Helicobacter cinaedi</name>
    <dbReference type="NCBI Taxonomy" id="213"/>
    <lineage>
        <taxon>Bacteria</taxon>
        <taxon>Pseudomonadati</taxon>
        <taxon>Campylobacterota</taxon>
        <taxon>Epsilonproteobacteria</taxon>
        <taxon>Campylobacterales</taxon>
        <taxon>Helicobacteraceae</taxon>
        <taxon>Helicobacter</taxon>
    </lineage>
</organism>
<dbReference type="EMBL" id="UGHX01000001">
    <property type="protein sequence ID" value="STP11063.1"/>
    <property type="molecule type" value="Genomic_DNA"/>
</dbReference>
<evidence type="ECO:0000313" key="2">
    <source>
        <dbReference type="EMBL" id="STP11063.1"/>
    </source>
</evidence>
<dbReference type="EMBL" id="UGHX01000004">
    <property type="protein sequence ID" value="STP14340.1"/>
    <property type="molecule type" value="Genomic_DNA"/>
</dbReference>
<dbReference type="AlphaFoldDB" id="A0A377JWM6"/>
<name>A0A377JWM6_9HELI</name>